<evidence type="ECO:0000313" key="3">
    <source>
        <dbReference type="EMBL" id="MDV0444834.1"/>
    </source>
</evidence>
<dbReference type="Proteomes" id="UP001272052">
    <property type="component" value="Unassembled WGS sequence"/>
</dbReference>
<evidence type="ECO:0000259" key="1">
    <source>
        <dbReference type="Pfam" id="PF00557"/>
    </source>
</evidence>
<dbReference type="PANTHER" id="PTHR46112">
    <property type="entry name" value="AMINOPEPTIDASE"/>
    <property type="match status" value="1"/>
</dbReference>
<accession>A0ABU3VND5</accession>
<keyword evidence="3" id="KW-0378">Hydrolase</keyword>
<dbReference type="RefSeq" id="WP_318785246.1">
    <property type="nucleotide sequence ID" value="NZ_JAWDKC010000008.1"/>
</dbReference>
<dbReference type="Gene3D" id="3.90.230.10">
    <property type="entry name" value="Creatinase/methionine aminopeptidase superfamily"/>
    <property type="match status" value="1"/>
</dbReference>
<dbReference type="PANTHER" id="PTHR46112:SF2">
    <property type="entry name" value="XAA-PRO AMINOPEPTIDASE P-RELATED"/>
    <property type="match status" value="1"/>
</dbReference>
<dbReference type="Pfam" id="PF01321">
    <property type="entry name" value="Creatinase_N"/>
    <property type="match status" value="1"/>
</dbReference>
<dbReference type="Pfam" id="PF00557">
    <property type="entry name" value="Peptidase_M24"/>
    <property type="match status" value="1"/>
</dbReference>
<evidence type="ECO:0000313" key="4">
    <source>
        <dbReference type="Proteomes" id="UP001272052"/>
    </source>
</evidence>
<dbReference type="EMBL" id="JAWDKC010000008">
    <property type="protein sequence ID" value="MDV0444834.1"/>
    <property type="molecule type" value="Genomic_DNA"/>
</dbReference>
<organism evidence="3 4">
    <name type="scientific">Methanimicrococcus hacksteinii</name>
    <dbReference type="NCBI Taxonomy" id="3028293"/>
    <lineage>
        <taxon>Archaea</taxon>
        <taxon>Methanobacteriati</taxon>
        <taxon>Methanobacteriota</taxon>
        <taxon>Stenosarchaea group</taxon>
        <taxon>Methanomicrobia</taxon>
        <taxon>Methanosarcinales</taxon>
        <taxon>Methanosarcinaceae</taxon>
        <taxon>Methanimicrococcus</taxon>
    </lineage>
</organism>
<comment type="caution">
    <text evidence="3">The sequence shown here is derived from an EMBL/GenBank/DDBJ whole genome shotgun (WGS) entry which is preliminary data.</text>
</comment>
<keyword evidence="3" id="KW-0645">Protease</keyword>
<feature type="domain" description="Peptidase M24" evidence="1">
    <location>
        <begin position="173"/>
        <end position="396"/>
    </location>
</feature>
<proteinExistence type="predicted"/>
<dbReference type="InterPro" id="IPR050659">
    <property type="entry name" value="Peptidase_M24B"/>
</dbReference>
<dbReference type="SUPFAM" id="SSF53092">
    <property type="entry name" value="Creatinase/prolidase N-terminal domain"/>
    <property type="match status" value="1"/>
</dbReference>
<dbReference type="InterPro" id="IPR000587">
    <property type="entry name" value="Creatinase_N"/>
</dbReference>
<name>A0ABU3VND5_9EURY</name>
<dbReference type="EC" id="3.4.11.18" evidence="3"/>
<dbReference type="InterPro" id="IPR000994">
    <property type="entry name" value="Pept_M24"/>
</dbReference>
<dbReference type="GO" id="GO:0004239">
    <property type="term" value="F:initiator methionyl aminopeptidase activity"/>
    <property type="evidence" value="ECO:0007669"/>
    <property type="project" value="UniProtKB-EC"/>
</dbReference>
<evidence type="ECO:0000259" key="2">
    <source>
        <dbReference type="Pfam" id="PF01321"/>
    </source>
</evidence>
<reference evidence="3 4" key="1">
    <citation type="submission" date="2023-06" db="EMBL/GenBank/DDBJ databases">
        <title>Genome sequence of Methanimicrococcus sp. At1.</title>
        <authorList>
            <person name="Protasov E."/>
            <person name="Platt K."/>
            <person name="Poehlein A."/>
            <person name="Daniel R."/>
            <person name="Brune A."/>
        </authorList>
    </citation>
    <scope>NUCLEOTIDE SEQUENCE [LARGE SCALE GENOMIC DNA]</scope>
    <source>
        <strain evidence="3 4">At1</strain>
    </source>
</reference>
<sequence length="411" mass="45321">MTLLEDISELDITEQPRKKTEPANISEALKNAGADAYLMHGAIHDSDIYYATRFLASDPFSYLRTADGDEILLVSDMEKGRADIESRVPNEKIKTTSDYNYRDLVKAQKDADLAYTLVLKQISGEKNVKTVAVSYEFPAYYYNRLQKEGIDVVLMKSPFEKPRSVKTAEEIGKIAESQKAAEKAMSAAIEMIQKSSPDDLGSGKLVYGGQVLTGKMVLSEIARVLMENNCADDETIVACGPDSADPHAKTYGSLYANHPIVIDIFPQHKYSRYFGDMTRTVIRGEVSEELIRMYDVVKGAQEIGVQTAKPGITCAAVHNAVCDYLEEAGYDTYRSGSKVGFIHTTGHGVGLDIHESPSVSDNPHILEPGNVITIEPGLYYPEIGGIRIEDTIVITEDGCRNLNTLPKIFEI</sequence>
<dbReference type="InterPro" id="IPR029149">
    <property type="entry name" value="Creatin/AminoP/Spt16_N"/>
</dbReference>
<dbReference type="InterPro" id="IPR036005">
    <property type="entry name" value="Creatinase/aminopeptidase-like"/>
</dbReference>
<dbReference type="SUPFAM" id="SSF55920">
    <property type="entry name" value="Creatinase/aminopeptidase"/>
    <property type="match status" value="1"/>
</dbReference>
<gene>
    <name evidence="3" type="ORF">MmiAt1_03770</name>
</gene>
<protein>
    <submittedName>
        <fullName evidence="3">Methionine aminopeptidase 1, mitochondrial</fullName>
        <ecNumber evidence="3">3.4.11.18</ecNumber>
    </submittedName>
</protein>
<feature type="domain" description="Creatinase N-terminal" evidence="2">
    <location>
        <begin position="25"/>
        <end position="153"/>
    </location>
</feature>
<keyword evidence="3" id="KW-0031">Aminopeptidase</keyword>
<keyword evidence="4" id="KW-1185">Reference proteome</keyword>
<dbReference type="Gene3D" id="3.40.350.10">
    <property type="entry name" value="Creatinase/prolidase N-terminal domain"/>
    <property type="match status" value="1"/>
</dbReference>